<accession>A0A1W1X304</accession>
<dbReference type="CDD" id="cd06261">
    <property type="entry name" value="TM_PBP2"/>
    <property type="match status" value="1"/>
</dbReference>
<dbReference type="OrthoDB" id="369039at2"/>
<dbReference type="PANTHER" id="PTHR43744:SF12">
    <property type="entry name" value="ABC TRANSPORTER PERMEASE PROTEIN MG189-RELATED"/>
    <property type="match status" value="1"/>
</dbReference>
<dbReference type="GO" id="GO:0055085">
    <property type="term" value="P:transmembrane transport"/>
    <property type="evidence" value="ECO:0007669"/>
    <property type="project" value="InterPro"/>
</dbReference>
<reference evidence="9 10" key="1">
    <citation type="submission" date="2017-04" db="EMBL/GenBank/DDBJ databases">
        <authorList>
            <person name="Afonso C.L."/>
            <person name="Miller P.J."/>
            <person name="Scott M.A."/>
            <person name="Spackman E."/>
            <person name="Goraichik I."/>
            <person name="Dimitrov K.M."/>
            <person name="Suarez D.L."/>
            <person name="Swayne D.E."/>
        </authorList>
    </citation>
    <scope>NUCLEOTIDE SEQUENCE [LARGE SCALE GENOMIC DNA]</scope>
    <source>
        <strain evidence="9 10">DSM 23236</strain>
    </source>
</reference>
<keyword evidence="2 7" id="KW-0813">Transport</keyword>
<dbReference type="AlphaFoldDB" id="A0A1W1X304"/>
<comment type="subcellular location">
    <subcellularLocation>
        <location evidence="1 7">Cell membrane</location>
        <topology evidence="1 7">Multi-pass membrane protein</topology>
    </subcellularLocation>
</comment>
<evidence type="ECO:0000256" key="2">
    <source>
        <dbReference type="ARBA" id="ARBA00022448"/>
    </source>
</evidence>
<evidence type="ECO:0000256" key="5">
    <source>
        <dbReference type="ARBA" id="ARBA00022989"/>
    </source>
</evidence>
<sequence>MTKNIGKLSATAFTQLVLALFTLISMFPIVLIIINAFKSRDGIFDNPMALPTSETFSLVGFHKVLDKSPFLHFFENSLIVTVGSLVLILLFAAMAAWALSEYKFKGSRWLAVYLAFGIMVPIRLGTVSILQLAVQFNLVNTLTILVLVYVAQGLPLAIMILSEFMQQIPKELKEAARCDGVGEFKIFFQIILPLIRPAVATVAVFTMVPIWNDLWFPLILAPGEETQTVTLGVQQFIGQYVTDWNAVLASLSLAVAPVLLMYIFASRQLIRGITAGAVK</sequence>
<feature type="transmembrane region" description="Helical" evidence="7">
    <location>
        <begin position="142"/>
        <end position="165"/>
    </location>
</feature>
<feature type="domain" description="ABC transmembrane type-1" evidence="8">
    <location>
        <begin position="74"/>
        <end position="265"/>
    </location>
</feature>
<feature type="transmembrane region" description="Helical" evidence="7">
    <location>
        <begin position="111"/>
        <end position="136"/>
    </location>
</feature>
<evidence type="ECO:0000256" key="3">
    <source>
        <dbReference type="ARBA" id="ARBA00022475"/>
    </source>
</evidence>
<feature type="transmembrane region" description="Helical" evidence="7">
    <location>
        <begin position="186"/>
        <end position="211"/>
    </location>
</feature>
<dbReference type="STRING" id="1121001.SAMN02745857_00474"/>
<evidence type="ECO:0000259" key="8">
    <source>
        <dbReference type="PROSITE" id="PS50928"/>
    </source>
</evidence>
<dbReference type="InterPro" id="IPR035906">
    <property type="entry name" value="MetI-like_sf"/>
</dbReference>
<evidence type="ECO:0000256" key="7">
    <source>
        <dbReference type="RuleBase" id="RU363032"/>
    </source>
</evidence>
<evidence type="ECO:0000256" key="6">
    <source>
        <dbReference type="ARBA" id="ARBA00023136"/>
    </source>
</evidence>
<dbReference type="GO" id="GO:0005886">
    <property type="term" value="C:plasma membrane"/>
    <property type="evidence" value="ECO:0007669"/>
    <property type="project" value="UniProtKB-SubCell"/>
</dbReference>
<dbReference type="Pfam" id="PF00528">
    <property type="entry name" value="BPD_transp_1"/>
    <property type="match status" value="1"/>
</dbReference>
<keyword evidence="4 7" id="KW-0812">Transmembrane</keyword>
<evidence type="ECO:0000313" key="10">
    <source>
        <dbReference type="Proteomes" id="UP000192761"/>
    </source>
</evidence>
<dbReference type="Proteomes" id="UP000192761">
    <property type="component" value="Unassembled WGS sequence"/>
</dbReference>
<proteinExistence type="inferred from homology"/>
<keyword evidence="6 7" id="KW-0472">Membrane</keyword>
<keyword evidence="3" id="KW-1003">Cell membrane</keyword>
<feature type="transmembrane region" description="Helical" evidence="7">
    <location>
        <begin position="78"/>
        <end position="99"/>
    </location>
</feature>
<evidence type="ECO:0000256" key="1">
    <source>
        <dbReference type="ARBA" id="ARBA00004651"/>
    </source>
</evidence>
<gene>
    <name evidence="9" type="ORF">SAMN02745857_00474</name>
</gene>
<dbReference type="SUPFAM" id="SSF161098">
    <property type="entry name" value="MetI-like"/>
    <property type="match status" value="1"/>
</dbReference>
<keyword evidence="5 7" id="KW-1133">Transmembrane helix</keyword>
<dbReference type="Gene3D" id="1.10.3720.10">
    <property type="entry name" value="MetI-like"/>
    <property type="match status" value="1"/>
</dbReference>
<dbReference type="PANTHER" id="PTHR43744">
    <property type="entry name" value="ABC TRANSPORTER PERMEASE PROTEIN MG189-RELATED-RELATED"/>
    <property type="match status" value="1"/>
</dbReference>
<protein>
    <submittedName>
        <fullName evidence="9">Raffinose/stachyose/melibiose transport system permease protein</fullName>
    </submittedName>
</protein>
<evidence type="ECO:0000313" key="9">
    <source>
        <dbReference type="EMBL" id="SMC18108.1"/>
    </source>
</evidence>
<dbReference type="EMBL" id="FWXD01000002">
    <property type="protein sequence ID" value="SMC18108.1"/>
    <property type="molecule type" value="Genomic_DNA"/>
</dbReference>
<evidence type="ECO:0000256" key="4">
    <source>
        <dbReference type="ARBA" id="ARBA00022692"/>
    </source>
</evidence>
<keyword evidence="10" id="KW-1185">Reference proteome</keyword>
<dbReference type="PROSITE" id="PS50928">
    <property type="entry name" value="ABC_TM1"/>
    <property type="match status" value="1"/>
</dbReference>
<dbReference type="InterPro" id="IPR000515">
    <property type="entry name" value="MetI-like"/>
</dbReference>
<feature type="transmembrane region" description="Helical" evidence="7">
    <location>
        <begin position="12"/>
        <end position="37"/>
    </location>
</feature>
<comment type="similarity">
    <text evidence="7">Belongs to the binding-protein-dependent transport system permease family.</text>
</comment>
<feature type="transmembrane region" description="Helical" evidence="7">
    <location>
        <begin position="246"/>
        <end position="265"/>
    </location>
</feature>
<organism evidence="9 10">
    <name type="scientific">Andreprevotia lacus DSM 23236</name>
    <dbReference type="NCBI Taxonomy" id="1121001"/>
    <lineage>
        <taxon>Bacteria</taxon>
        <taxon>Pseudomonadati</taxon>
        <taxon>Pseudomonadota</taxon>
        <taxon>Betaproteobacteria</taxon>
        <taxon>Neisseriales</taxon>
        <taxon>Chitinibacteraceae</taxon>
        <taxon>Andreprevotia</taxon>
    </lineage>
</organism>
<dbReference type="RefSeq" id="WP_084088943.1">
    <property type="nucleotide sequence ID" value="NZ_FWXD01000002.1"/>
</dbReference>
<name>A0A1W1X304_9NEIS</name>